<organism evidence="2 3">
    <name type="scientific">Anaplasma centrale (strain Israel)</name>
    <name type="common">Anaplasma marginale subsp. centrale (strain Israel)</name>
    <dbReference type="NCBI Taxonomy" id="574556"/>
    <lineage>
        <taxon>Bacteria</taxon>
        <taxon>Pseudomonadati</taxon>
        <taxon>Pseudomonadota</taxon>
        <taxon>Alphaproteobacteria</taxon>
        <taxon>Rickettsiales</taxon>
        <taxon>Anaplasmataceae</taxon>
        <taxon>Anaplasma</taxon>
    </lineage>
</organism>
<name>D1AS97_ANACI</name>
<keyword evidence="3" id="KW-1185">Reference proteome</keyword>
<dbReference type="Proteomes" id="UP000000630">
    <property type="component" value="Chromosome"/>
</dbReference>
<evidence type="ECO:0000256" key="1">
    <source>
        <dbReference type="SAM" id="MobiDB-lite"/>
    </source>
</evidence>
<feature type="region of interest" description="Disordered" evidence="1">
    <location>
        <begin position="113"/>
        <end position="154"/>
    </location>
</feature>
<protein>
    <submittedName>
        <fullName evidence="2">Uncharacterized protein</fullName>
    </submittedName>
</protein>
<dbReference type="KEGG" id="acn:ACIS_00810"/>
<dbReference type="AlphaFoldDB" id="D1AS97"/>
<gene>
    <name evidence="2" type="ordered locus">ACIS_00810</name>
</gene>
<feature type="compositionally biased region" description="Basic and acidic residues" evidence="1">
    <location>
        <begin position="126"/>
        <end position="137"/>
    </location>
</feature>
<dbReference type="EMBL" id="CP001759">
    <property type="protein sequence ID" value="ACZ49350.1"/>
    <property type="molecule type" value="Genomic_DNA"/>
</dbReference>
<evidence type="ECO:0000313" key="2">
    <source>
        <dbReference type="EMBL" id="ACZ49350.1"/>
    </source>
</evidence>
<proteinExistence type="predicted"/>
<reference evidence="2 3" key="1">
    <citation type="journal article" date="2010" name="J. Bacteriol.">
        <title>Complete genome sequence of Anaplasma marginale subsp. centrale.</title>
        <authorList>
            <person name="Herndon D.R."/>
            <person name="Palmer G.H."/>
            <person name="Shkap V."/>
            <person name="Knowles D.P. Jr."/>
            <person name="Brayton K.A."/>
        </authorList>
    </citation>
    <scope>NUCLEOTIDE SEQUENCE [LARGE SCALE GENOMIC DNA]</scope>
    <source>
        <strain evidence="2 3">Israel</strain>
    </source>
</reference>
<evidence type="ECO:0000313" key="3">
    <source>
        <dbReference type="Proteomes" id="UP000000630"/>
    </source>
</evidence>
<dbReference type="HOGENOM" id="CLU_149793_0_0_5"/>
<accession>D1AS97</accession>
<sequence length="154" mass="16585">MEEGNLIDVESGLQDAELTCAQTLSQPQYSACHDILDAIYQFGAYAVSVVEDCYAAIVGTFFGYGTASEGEAGGGSAQTVLDTTQEHELSSSELSTHAESRSRQFADWVSSLVHQAHEPQSSEASAHAEGHSHKSVDWESSLAQWRTRESNLDG</sequence>
<dbReference type="OrthoDB" id="7165752at2"/>
<dbReference type="RefSeq" id="WP_012880802.1">
    <property type="nucleotide sequence ID" value="NC_013532.1"/>
</dbReference>